<protein>
    <submittedName>
        <fullName evidence="2">Uncharacterized protein</fullName>
    </submittedName>
</protein>
<dbReference type="EMBL" id="BAAABY010000023">
    <property type="protein sequence ID" value="GAA0465954.1"/>
    <property type="molecule type" value="Genomic_DNA"/>
</dbReference>
<sequence>MPLVAEVLTSDEQSYDEGRDPAQAAATAGTWVDAFALSLISGMLWDRAKMLGPLLRDDYAPAIRDGVPYSRWKSVSSPADLAEMGALADYLYVVKTARSPWVAQGPAPVRKPDAEQREQAAKRLDAAGTLSADQQLLRVLLDDDRPRFEQALVERLIAHRRGTDPAARSLLPVHTIALTALAVLAHGWTLGVRSDYLPAGLLRALTTEESDEFTSNERQPTPQQPLHSFSVVSP</sequence>
<organism evidence="2 3">
    <name type="scientific">Streptomyces olivaceiscleroticus</name>
    <dbReference type="NCBI Taxonomy" id="68245"/>
    <lineage>
        <taxon>Bacteria</taxon>
        <taxon>Bacillati</taxon>
        <taxon>Actinomycetota</taxon>
        <taxon>Actinomycetes</taxon>
        <taxon>Kitasatosporales</taxon>
        <taxon>Streptomycetaceae</taxon>
        <taxon>Streptomyces</taxon>
    </lineage>
</organism>
<reference evidence="3" key="1">
    <citation type="journal article" date="2019" name="Int. J. Syst. Evol. Microbiol.">
        <title>The Global Catalogue of Microorganisms (GCM) 10K type strain sequencing project: providing services to taxonomists for standard genome sequencing and annotation.</title>
        <authorList>
            <consortium name="The Broad Institute Genomics Platform"/>
            <consortium name="The Broad Institute Genome Sequencing Center for Infectious Disease"/>
            <person name="Wu L."/>
            <person name="Ma J."/>
        </authorList>
    </citation>
    <scope>NUCLEOTIDE SEQUENCE [LARGE SCALE GENOMIC DNA]</scope>
    <source>
        <strain evidence="3">JCM 4805</strain>
    </source>
</reference>
<accession>A0ABP3JWX2</accession>
<evidence type="ECO:0000313" key="3">
    <source>
        <dbReference type="Proteomes" id="UP001500909"/>
    </source>
</evidence>
<comment type="caution">
    <text evidence="2">The sequence shown here is derived from an EMBL/GenBank/DDBJ whole genome shotgun (WGS) entry which is preliminary data.</text>
</comment>
<dbReference type="RefSeq" id="WP_346095630.1">
    <property type="nucleotide sequence ID" value="NZ_BAAABY010000023.1"/>
</dbReference>
<keyword evidence="3" id="KW-1185">Reference proteome</keyword>
<gene>
    <name evidence="2" type="ORF">GCM10010361_32570</name>
</gene>
<evidence type="ECO:0000313" key="2">
    <source>
        <dbReference type="EMBL" id="GAA0465954.1"/>
    </source>
</evidence>
<proteinExistence type="predicted"/>
<dbReference type="Pfam" id="PF15575">
    <property type="entry name" value="Imm49"/>
    <property type="match status" value="1"/>
</dbReference>
<feature type="compositionally biased region" description="Polar residues" evidence="1">
    <location>
        <begin position="216"/>
        <end position="234"/>
    </location>
</feature>
<dbReference type="InterPro" id="IPR029074">
    <property type="entry name" value="Imm49"/>
</dbReference>
<feature type="region of interest" description="Disordered" evidence="1">
    <location>
        <begin position="208"/>
        <end position="234"/>
    </location>
</feature>
<dbReference type="Proteomes" id="UP001500909">
    <property type="component" value="Unassembled WGS sequence"/>
</dbReference>
<name>A0ABP3JWX2_9ACTN</name>
<evidence type="ECO:0000256" key="1">
    <source>
        <dbReference type="SAM" id="MobiDB-lite"/>
    </source>
</evidence>